<dbReference type="AlphaFoldDB" id="A0A417XUN4"/>
<comment type="similarity">
    <text evidence="1">Belongs to the 'phage' integrase family.</text>
</comment>
<dbReference type="Gene3D" id="1.10.150.130">
    <property type="match status" value="1"/>
</dbReference>
<dbReference type="Gene3D" id="1.10.443.10">
    <property type="entry name" value="Intergrase catalytic core"/>
    <property type="match status" value="1"/>
</dbReference>
<keyword evidence="3" id="KW-0233">DNA recombination</keyword>
<dbReference type="PANTHER" id="PTHR30349:SF64">
    <property type="entry name" value="PROPHAGE INTEGRASE INTD-RELATED"/>
    <property type="match status" value="1"/>
</dbReference>
<dbReference type="PROSITE" id="PS51898">
    <property type="entry name" value="TYR_RECOMBINASE"/>
    <property type="match status" value="1"/>
</dbReference>
<feature type="domain" description="Tyr recombinase" evidence="4">
    <location>
        <begin position="181"/>
        <end position="371"/>
    </location>
</feature>
<dbReference type="GO" id="GO:0015074">
    <property type="term" value="P:DNA integration"/>
    <property type="evidence" value="ECO:0007669"/>
    <property type="project" value="InterPro"/>
</dbReference>
<protein>
    <submittedName>
        <fullName evidence="5">Site-specific integrase</fullName>
    </submittedName>
</protein>
<gene>
    <name evidence="5" type="ORF">D0Z08_26250</name>
</gene>
<evidence type="ECO:0000256" key="3">
    <source>
        <dbReference type="ARBA" id="ARBA00023172"/>
    </source>
</evidence>
<comment type="caution">
    <text evidence="5">The sequence shown here is derived from an EMBL/GenBank/DDBJ whole genome shotgun (WGS) entry which is preliminary data.</text>
</comment>
<organism evidence="5 6">
    <name type="scientific">Nocardioides immobilis</name>
    <dbReference type="NCBI Taxonomy" id="2049295"/>
    <lineage>
        <taxon>Bacteria</taxon>
        <taxon>Bacillati</taxon>
        <taxon>Actinomycetota</taxon>
        <taxon>Actinomycetes</taxon>
        <taxon>Propionibacteriales</taxon>
        <taxon>Nocardioidaceae</taxon>
        <taxon>Nocardioides</taxon>
    </lineage>
</organism>
<dbReference type="Proteomes" id="UP000283644">
    <property type="component" value="Unassembled WGS sequence"/>
</dbReference>
<evidence type="ECO:0000256" key="2">
    <source>
        <dbReference type="ARBA" id="ARBA00023125"/>
    </source>
</evidence>
<dbReference type="InterPro" id="IPR050090">
    <property type="entry name" value="Tyrosine_recombinase_XerCD"/>
</dbReference>
<dbReference type="InterPro" id="IPR010998">
    <property type="entry name" value="Integrase_recombinase_N"/>
</dbReference>
<keyword evidence="6" id="KW-1185">Reference proteome</keyword>
<proteinExistence type="inferred from homology"/>
<dbReference type="OrthoDB" id="1822491at2"/>
<dbReference type="SUPFAM" id="SSF56349">
    <property type="entry name" value="DNA breaking-rejoining enzymes"/>
    <property type="match status" value="1"/>
</dbReference>
<dbReference type="PANTHER" id="PTHR30349">
    <property type="entry name" value="PHAGE INTEGRASE-RELATED"/>
    <property type="match status" value="1"/>
</dbReference>
<name>A0A417XUN4_9ACTN</name>
<accession>A0A417XUN4</accession>
<dbReference type="GO" id="GO:0003677">
    <property type="term" value="F:DNA binding"/>
    <property type="evidence" value="ECO:0007669"/>
    <property type="project" value="UniProtKB-KW"/>
</dbReference>
<evidence type="ECO:0000313" key="5">
    <source>
        <dbReference type="EMBL" id="RHW24053.1"/>
    </source>
</evidence>
<evidence type="ECO:0000313" key="6">
    <source>
        <dbReference type="Proteomes" id="UP000283644"/>
    </source>
</evidence>
<dbReference type="CDD" id="cd01189">
    <property type="entry name" value="INT_ICEBs1_C_like"/>
    <property type="match status" value="1"/>
</dbReference>
<dbReference type="GO" id="GO:0006310">
    <property type="term" value="P:DNA recombination"/>
    <property type="evidence" value="ECO:0007669"/>
    <property type="project" value="UniProtKB-KW"/>
</dbReference>
<reference evidence="5 6" key="1">
    <citation type="submission" date="2018-09" db="EMBL/GenBank/DDBJ databases">
        <title>Genome sequencing of Nocardioides immobilis CCTCC AB 2017083 for comparison to Nocardioides silvaticus.</title>
        <authorList>
            <person name="Li C."/>
            <person name="Wang G."/>
        </authorList>
    </citation>
    <scope>NUCLEOTIDE SEQUENCE [LARGE SCALE GENOMIC DNA]</scope>
    <source>
        <strain evidence="5 6">CCTCC AB 2017083</strain>
    </source>
</reference>
<dbReference type="EMBL" id="QXGH01000036">
    <property type="protein sequence ID" value="RHW24053.1"/>
    <property type="molecule type" value="Genomic_DNA"/>
</dbReference>
<dbReference type="Pfam" id="PF00589">
    <property type="entry name" value="Phage_integrase"/>
    <property type="match status" value="1"/>
</dbReference>
<dbReference type="InterPro" id="IPR011010">
    <property type="entry name" value="DNA_brk_join_enz"/>
</dbReference>
<evidence type="ECO:0000256" key="1">
    <source>
        <dbReference type="ARBA" id="ARBA00008857"/>
    </source>
</evidence>
<dbReference type="InterPro" id="IPR002104">
    <property type="entry name" value="Integrase_catalytic"/>
</dbReference>
<dbReference type="RefSeq" id="WP_118928248.1">
    <property type="nucleotide sequence ID" value="NZ_QXGH01000036.1"/>
</dbReference>
<sequence>MASISKRTTTRVAVDEESGRQKLVTSERYRARYRDEAGVEHARHFLKKVDAQRWLDEATAGIVRGDWVDPAAGKITFAQWWGQWAAAQDWAAGTAATADQVLASIGFADVPVRSVTENHVRQWMKAQRLPGPKRKRGLAASTRRTRFNYVRMCFAAAVRARLIRHDPTVAITPPKVPKAETKMRIPTPEQVAEALAVAPAEFRAFLAVCAFAGLRLGEASGLQLGDVDFLRRTLTVERQIQGQVNSRTAETSPKYESGRVIYLPDDLVTLLSRHVEHVAPHGEDGYLFSLRGYVYNRNSAGNQWRRVRRQVGMDEFTLHDLRHFYASGLIAAGCDVVTVQHALGHSSPSITLNTYSHLWPKAEDRTRNAAAGLMSAVFAEKNENPADSVRTLGTH</sequence>
<dbReference type="InterPro" id="IPR013762">
    <property type="entry name" value="Integrase-like_cat_sf"/>
</dbReference>
<keyword evidence="2" id="KW-0238">DNA-binding</keyword>
<evidence type="ECO:0000259" key="4">
    <source>
        <dbReference type="PROSITE" id="PS51898"/>
    </source>
</evidence>